<evidence type="ECO:0000256" key="1">
    <source>
        <dbReference type="ARBA" id="ARBA00004613"/>
    </source>
</evidence>
<keyword evidence="6" id="KW-1185">Reference proteome</keyword>
<dbReference type="EnsemblMetazoa" id="Aqu2.1.17398_001">
    <property type="protein sequence ID" value="Aqu2.1.17398_001"/>
    <property type="gene ID" value="Aqu2.1.17398"/>
</dbReference>
<dbReference type="Pfam" id="PF24517">
    <property type="entry name" value="CBM96"/>
    <property type="match status" value="1"/>
</dbReference>
<evidence type="ECO:0000313" key="6">
    <source>
        <dbReference type="Proteomes" id="UP000007879"/>
    </source>
</evidence>
<comment type="subcellular location">
    <subcellularLocation>
        <location evidence="1">Secreted</location>
    </subcellularLocation>
</comment>
<dbReference type="InParanoid" id="A0A1X7TRG9"/>
<proteinExistence type="predicted"/>
<reference evidence="5" key="2">
    <citation type="submission" date="2017-05" db="UniProtKB">
        <authorList>
            <consortium name="EnsemblMetazoa"/>
        </authorList>
    </citation>
    <scope>IDENTIFICATION</scope>
</reference>
<reference evidence="6" key="1">
    <citation type="journal article" date="2010" name="Nature">
        <title>The Amphimedon queenslandica genome and the evolution of animal complexity.</title>
        <authorList>
            <person name="Srivastava M."/>
            <person name="Simakov O."/>
            <person name="Chapman J."/>
            <person name="Fahey B."/>
            <person name="Gauthier M.E."/>
            <person name="Mitros T."/>
            <person name="Richards G.S."/>
            <person name="Conaco C."/>
            <person name="Dacre M."/>
            <person name="Hellsten U."/>
            <person name="Larroux C."/>
            <person name="Putnam N.H."/>
            <person name="Stanke M."/>
            <person name="Adamska M."/>
            <person name="Darling A."/>
            <person name="Degnan S.M."/>
            <person name="Oakley T.H."/>
            <person name="Plachetzki D.C."/>
            <person name="Zhai Y."/>
            <person name="Adamski M."/>
            <person name="Calcino A."/>
            <person name="Cummins S.F."/>
            <person name="Goodstein D.M."/>
            <person name="Harris C."/>
            <person name="Jackson D.J."/>
            <person name="Leys S.P."/>
            <person name="Shu S."/>
            <person name="Woodcroft B.J."/>
            <person name="Vervoort M."/>
            <person name="Kosik K.S."/>
            <person name="Manning G."/>
            <person name="Degnan B.M."/>
            <person name="Rokhsar D.S."/>
        </authorList>
    </citation>
    <scope>NUCLEOTIDE SEQUENCE [LARGE SCALE GENOMIC DNA]</scope>
</reference>
<protein>
    <recommendedName>
        <fullName evidence="4">Carbohydrate-binding module family 96 domain-containing protein</fullName>
    </recommendedName>
</protein>
<feature type="domain" description="Carbohydrate-binding module family 96" evidence="4">
    <location>
        <begin position="122"/>
        <end position="240"/>
    </location>
</feature>
<dbReference type="AlphaFoldDB" id="A0A1X7TRG9"/>
<keyword evidence="2" id="KW-0964">Secreted</keyword>
<dbReference type="EnsemblMetazoa" id="XM_020002666.1">
    <property type="protein sequence ID" value="XP_019858225.1"/>
    <property type="gene ID" value="LOC109586472"/>
</dbReference>
<gene>
    <name evidence="5" type="primary">109586472</name>
</gene>
<dbReference type="GO" id="GO:0005576">
    <property type="term" value="C:extracellular region"/>
    <property type="evidence" value="ECO:0007669"/>
    <property type="project" value="UniProtKB-SubCell"/>
</dbReference>
<evidence type="ECO:0000256" key="2">
    <source>
        <dbReference type="ARBA" id="ARBA00022525"/>
    </source>
</evidence>
<name>A0A1X7TRG9_AMPQE</name>
<evidence type="ECO:0000256" key="3">
    <source>
        <dbReference type="ARBA" id="ARBA00022729"/>
    </source>
</evidence>
<sequence>MSVDLMEDKSYKSDSISFVNLTLSFNDKYLIFAMMSMQHQFLLLFISVLGFMATTGSAASCGNNGPFKCLGATKDVWIESGYGNYNSYRFLIFGKHVYYPKKRLLIQFDDIPSSCGKVVWAKLYLKYYYSHKPSWVNAKDIHRTVQVHQIKKDWSETQATSIYRKSGVKWSKTYLALDGSDANADSIDTATFPPAKPWLELEITEAARNWKNGEKNYGVVIWATNENDDGRDIRFFSREYWYSTYRPRLYLLCN</sequence>
<keyword evidence="3" id="KW-0732">Signal</keyword>
<dbReference type="InterPro" id="IPR055372">
    <property type="entry name" value="CBM96"/>
</dbReference>
<evidence type="ECO:0000313" key="5">
    <source>
        <dbReference type="EnsemblMetazoa" id="Aqu2.1.17398_001"/>
    </source>
</evidence>
<evidence type="ECO:0000259" key="4">
    <source>
        <dbReference type="Pfam" id="PF24517"/>
    </source>
</evidence>
<organism evidence="5">
    <name type="scientific">Amphimedon queenslandica</name>
    <name type="common">Sponge</name>
    <dbReference type="NCBI Taxonomy" id="400682"/>
    <lineage>
        <taxon>Eukaryota</taxon>
        <taxon>Metazoa</taxon>
        <taxon>Porifera</taxon>
        <taxon>Demospongiae</taxon>
        <taxon>Heteroscleromorpha</taxon>
        <taxon>Haplosclerida</taxon>
        <taxon>Niphatidae</taxon>
        <taxon>Amphimedon</taxon>
    </lineage>
</organism>
<dbReference type="NCBIfam" id="NF033679">
    <property type="entry name" value="DNRLRE_dom"/>
    <property type="match status" value="1"/>
</dbReference>
<dbReference type="Proteomes" id="UP000007879">
    <property type="component" value="Unassembled WGS sequence"/>
</dbReference>
<accession>A0A1X7TRG9</accession>